<gene>
    <name evidence="4" type="ORF">HAKA00212_LOCUS14838</name>
</gene>
<evidence type="ECO:0000313" key="4">
    <source>
        <dbReference type="EMBL" id="CAE0636078.1"/>
    </source>
</evidence>
<keyword evidence="2" id="KW-0472">Membrane</keyword>
<dbReference type="AlphaFoldDB" id="A0A6V1P0T4"/>
<organism evidence="4">
    <name type="scientific">Heterosigma akashiwo</name>
    <name type="common">Chromophytic alga</name>
    <name type="synonym">Heterosigma carterae</name>
    <dbReference type="NCBI Taxonomy" id="2829"/>
    <lineage>
        <taxon>Eukaryota</taxon>
        <taxon>Sar</taxon>
        <taxon>Stramenopiles</taxon>
        <taxon>Ochrophyta</taxon>
        <taxon>Raphidophyceae</taxon>
        <taxon>Chattonellales</taxon>
        <taxon>Chattonellaceae</taxon>
        <taxon>Heterosigma</taxon>
    </lineage>
</organism>
<evidence type="ECO:0000256" key="1">
    <source>
        <dbReference type="SAM" id="MobiDB-lite"/>
    </source>
</evidence>
<proteinExistence type="predicted"/>
<sequence length="275" mass="28750">MRASAGLLAQALLLLQFCLDKCFAFQVHRQFNQRGSLSRANSKLQALSDSFSEPATVAAAIVGLGVVGLAGASALNYWNVQYITASMLSNSIRGQNLAVLELGAKDCKSMYYFGEGCVSQLTLQGNPDKINPGIAKSSGQQLGINSVAIKASAKDLPPIYDFVVCVNGLAELGMSGAEAINLAASVLKPEGTFVFIEQLGEAEVDAMAGAAEAGGRYQSFDFDAVPGPLGLGTPTVVGRAQTLVSSAKAAATQQSAATEEGALNRKQRRKQNKQK</sequence>
<feature type="signal peptide" evidence="3">
    <location>
        <begin position="1"/>
        <end position="24"/>
    </location>
</feature>
<dbReference type="SUPFAM" id="SSF53335">
    <property type="entry name" value="S-adenosyl-L-methionine-dependent methyltransferases"/>
    <property type="match status" value="1"/>
</dbReference>
<reference evidence="4" key="1">
    <citation type="submission" date="2021-01" db="EMBL/GenBank/DDBJ databases">
        <authorList>
            <person name="Corre E."/>
            <person name="Pelletier E."/>
            <person name="Niang G."/>
            <person name="Scheremetjew M."/>
            <person name="Finn R."/>
            <person name="Kale V."/>
            <person name="Holt S."/>
            <person name="Cochrane G."/>
            <person name="Meng A."/>
            <person name="Brown T."/>
            <person name="Cohen L."/>
        </authorList>
    </citation>
    <scope>NUCLEOTIDE SEQUENCE</scope>
    <source>
        <strain evidence="4">CCMP3107</strain>
    </source>
</reference>
<feature type="chain" id="PRO_5030160746" description="Methyltransferase type 11 domain-containing protein" evidence="3">
    <location>
        <begin position="25"/>
        <end position="275"/>
    </location>
</feature>
<evidence type="ECO:0000256" key="3">
    <source>
        <dbReference type="SAM" id="SignalP"/>
    </source>
</evidence>
<feature type="transmembrane region" description="Helical" evidence="2">
    <location>
        <begin position="57"/>
        <end position="78"/>
    </location>
</feature>
<evidence type="ECO:0008006" key="5">
    <source>
        <dbReference type="Google" id="ProtNLM"/>
    </source>
</evidence>
<keyword evidence="3" id="KW-0732">Signal</keyword>
<accession>A0A6V1P0T4</accession>
<feature type="region of interest" description="Disordered" evidence="1">
    <location>
        <begin position="250"/>
        <end position="275"/>
    </location>
</feature>
<feature type="compositionally biased region" description="Basic residues" evidence="1">
    <location>
        <begin position="265"/>
        <end position="275"/>
    </location>
</feature>
<evidence type="ECO:0000256" key="2">
    <source>
        <dbReference type="SAM" id="Phobius"/>
    </source>
</evidence>
<name>A0A6V1P0T4_HETAK</name>
<keyword evidence="2" id="KW-0812">Transmembrane</keyword>
<protein>
    <recommendedName>
        <fullName evidence="5">Methyltransferase type 11 domain-containing protein</fullName>
    </recommendedName>
</protein>
<dbReference type="InterPro" id="IPR029063">
    <property type="entry name" value="SAM-dependent_MTases_sf"/>
</dbReference>
<feature type="compositionally biased region" description="Low complexity" evidence="1">
    <location>
        <begin position="250"/>
        <end position="261"/>
    </location>
</feature>
<dbReference type="EMBL" id="HBIU01032114">
    <property type="protein sequence ID" value="CAE0636078.1"/>
    <property type="molecule type" value="Transcribed_RNA"/>
</dbReference>
<keyword evidence="2" id="KW-1133">Transmembrane helix</keyword>